<gene>
    <name evidence="1" type="ORF">AGERDE_LOCUS11331</name>
</gene>
<dbReference type="EMBL" id="CAJVPL010004594">
    <property type="protein sequence ID" value="CAG8649278.1"/>
    <property type="molecule type" value="Genomic_DNA"/>
</dbReference>
<evidence type="ECO:0000313" key="1">
    <source>
        <dbReference type="EMBL" id="CAG8649278.1"/>
    </source>
</evidence>
<reference evidence="1" key="1">
    <citation type="submission" date="2021-06" db="EMBL/GenBank/DDBJ databases">
        <authorList>
            <person name="Kallberg Y."/>
            <person name="Tangrot J."/>
            <person name="Rosling A."/>
        </authorList>
    </citation>
    <scope>NUCLEOTIDE SEQUENCE</scope>
    <source>
        <strain evidence="1">MT106</strain>
    </source>
</reference>
<proteinExistence type="predicted"/>
<comment type="caution">
    <text evidence="1">The sequence shown here is derived from an EMBL/GenBank/DDBJ whole genome shotgun (WGS) entry which is preliminary data.</text>
</comment>
<accession>A0A9N9DSG7</accession>
<protein>
    <submittedName>
        <fullName evidence="1">6986_t:CDS:1</fullName>
    </submittedName>
</protein>
<evidence type="ECO:0000313" key="2">
    <source>
        <dbReference type="Proteomes" id="UP000789831"/>
    </source>
</evidence>
<dbReference type="Proteomes" id="UP000789831">
    <property type="component" value="Unassembled WGS sequence"/>
</dbReference>
<organism evidence="1 2">
    <name type="scientific">Ambispora gerdemannii</name>
    <dbReference type="NCBI Taxonomy" id="144530"/>
    <lineage>
        <taxon>Eukaryota</taxon>
        <taxon>Fungi</taxon>
        <taxon>Fungi incertae sedis</taxon>
        <taxon>Mucoromycota</taxon>
        <taxon>Glomeromycotina</taxon>
        <taxon>Glomeromycetes</taxon>
        <taxon>Archaeosporales</taxon>
        <taxon>Ambisporaceae</taxon>
        <taxon>Ambispora</taxon>
    </lineage>
</organism>
<name>A0A9N9DSG7_9GLOM</name>
<sequence>DEQDLTLRTLLRTKQIPEIEEFETETKREIAVQEGLWEQECDAVQSKDKESDDEEKWEALKQEWQKIYDDHENVCKKTSTFVEEILAKENMEGFKRLPVPSIQNDDSDKEQLALEDVLGFTSSGTKNGKMPSVLVPLPL</sequence>
<feature type="non-terminal residue" evidence="1">
    <location>
        <position position="1"/>
    </location>
</feature>
<dbReference type="OrthoDB" id="5568181at2759"/>
<dbReference type="AlphaFoldDB" id="A0A9N9DSG7"/>
<keyword evidence="2" id="KW-1185">Reference proteome</keyword>